<organism evidence="3 4">
    <name type="scientific">Dreissena polymorpha</name>
    <name type="common">Zebra mussel</name>
    <name type="synonym">Mytilus polymorpha</name>
    <dbReference type="NCBI Taxonomy" id="45954"/>
    <lineage>
        <taxon>Eukaryota</taxon>
        <taxon>Metazoa</taxon>
        <taxon>Spiralia</taxon>
        <taxon>Lophotrochozoa</taxon>
        <taxon>Mollusca</taxon>
        <taxon>Bivalvia</taxon>
        <taxon>Autobranchia</taxon>
        <taxon>Heteroconchia</taxon>
        <taxon>Euheterodonta</taxon>
        <taxon>Imparidentia</taxon>
        <taxon>Neoheterodontei</taxon>
        <taxon>Myida</taxon>
        <taxon>Dreissenoidea</taxon>
        <taxon>Dreissenidae</taxon>
        <taxon>Dreissena</taxon>
    </lineage>
</organism>
<evidence type="ECO:0000256" key="1">
    <source>
        <dbReference type="ARBA" id="ARBA00023172"/>
    </source>
</evidence>
<dbReference type="GO" id="GO:0006310">
    <property type="term" value="P:DNA recombination"/>
    <property type="evidence" value="ECO:0007669"/>
    <property type="project" value="UniProtKB-KW"/>
</dbReference>
<dbReference type="GO" id="GO:0015074">
    <property type="term" value="P:DNA integration"/>
    <property type="evidence" value="ECO:0007669"/>
    <property type="project" value="InterPro"/>
</dbReference>
<dbReference type="Pfam" id="PF00589">
    <property type="entry name" value="Phage_integrase"/>
    <property type="match status" value="1"/>
</dbReference>
<keyword evidence="4" id="KW-1185">Reference proteome</keyword>
<gene>
    <name evidence="3" type="ORF">DPMN_152519</name>
</gene>
<reference evidence="3" key="1">
    <citation type="journal article" date="2019" name="bioRxiv">
        <title>The Genome of the Zebra Mussel, Dreissena polymorpha: A Resource for Invasive Species Research.</title>
        <authorList>
            <person name="McCartney M.A."/>
            <person name="Auch B."/>
            <person name="Kono T."/>
            <person name="Mallez S."/>
            <person name="Zhang Y."/>
            <person name="Obille A."/>
            <person name="Becker A."/>
            <person name="Abrahante J.E."/>
            <person name="Garbe J."/>
            <person name="Badalamenti J.P."/>
            <person name="Herman A."/>
            <person name="Mangelson H."/>
            <person name="Liachko I."/>
            <person name="Sullivan S."/>
            <person name="Sone E.D."/>
            <person name="Koren S."/>
            <person name="Silverstein K.A.T."/>
            <person name="Beckman K.B."/>
            <person name="Gohl D.M."/>
        </authorList>
    </citation>
    <scope>NUCLEOTIDE SEQUENCE</scope>
    <source>
        <strain evidence="3">Duluth1</strain>
        <tissue evidence="3">Whole animal</tissue>
    </source>
</reference>
<dbReference type="Gene3D" id="1.10.443.10">
    <property type="entry name" value="Intergrase catalytic core"/>
    <property type="match status" value="1"/>
</dbReference>
<dbReference type="Proteomes" id="UP000828390">
    <property type="component" value="Unassembled WGS sequence"/>
</dbReference>
<dbReference type="SUPFAM" id="SSF56349">
    <property type="entry name" value="DNA breaking-rejoining enzymes"/>
    <property type="match status" value="1"/>
</dbReference>
<dbReference type="InterPro" id="IPR002104">
    <property type="entry name" value="Integrase_catalytic"/>
</dbReference>
<sequence length="72" mass="8123">MAERGDLTGRKTNHSARKTTCTTLLHNKVAPSTIQQLTGHKIVQSVNNYAKDFSKCKKPCPTYYQRIVTNTK</sequence>
<reference evidence="3" key="2">
    <citation type="submission" date="2020-11" db="EMBL/GenBank/DDBJ databases">
        <authorList>
            <person name="McCartney M.A."/>
            <person name="Auch B."/>
            <person name="Kono T."/>
            <person name="Mallez S."/>
            <person name="Becker A."/>
            <person name="Gohl D.M."/>
            <person name="Silverstein K.A.T."/>
            <person name="Koren S."/>
            <person name="Bechman K.B."/>
            <person name="Herman A."/>
            <person name="Abrahante J.E."/>
            <person name="Garbe J."/>
        </authorList>
    </citation>
    <scope>NUCLEOTIDE SEQUENCE</scope>
    <source>
        <strain evidence="3">Duluth1</strain>
        <tissue evidence="3">Whole animal</tissue>
    </source>
</reference>
<keyword evidence="1" id="KW-0233">DNA recombination</keyword>
<evidence type="ECO:0000313" key="4">
    <source>
        <dbReference type="Proteomes" id="UP000828390"/>
    </source>
</evidence>
<accession>A0A9D4FLZ3</accession>
<dbReference type="GO" id="GO:0003677">
    <property type="term" value="F:DNA binding"/>
    <property type="evidence" value="ECO:0007669"/>
    <property type="project" value="InterPro"/>
</dbReference>
<dbReference type="AlphaFoldDB" id="A0A9D4FLZ3"/>
<feature type="domain" description="Tyr recombinase" evidence="2">
    <location>
        <begin position="6"/>
        <end position="52"/>
    </location>
</feature>
<protein>
    <recommendedName>
        <fullName evidence="2">Tyr recombinase domain-containing protein</fullName>
    </recommendedName>
</protein>
<evidence type="ECO:0000313" key="3">
    <source>
        <dbReference type="EMBL" id="KAH3798915.1"/>
    </source>
</evidence>
<evidence type="ECO:0000259" key="2">
    <source>
        <dbReference type="Pfam" id="PF00589"/>
    </source>
</evidence>
<dbReference type="EMBL" id="JAIWYP010000007">
    <property type="protein sequence ID" value="KAH3798915.1"/>
    <property type="molecule type" value="Genomic_DNA"/>
</dbReference>
<name>A0A9D4FLZ3_DREPO</name>
<proteinExistence type="predicted"/>
<comment type="caution">
    <text evidence="3">The sequence shown here is derived from an EMBL/GenBank/DDBJ whole genome shotgun (WGS) entry which is preliminary data.</text>
</comment>
<dbReference type="InterPro" id="IPR013762">
    <property type="entry name" value="Integrase-like_cat_sf"/>
</dbReference>
<dbReference type="InterPro" id="IPR011010">
    <property type="entry name" value="DNA_brk_join_enz"/>
</dbReference>